<keyword evidence="2" id="KW-1185">Reference proteome</keyword>
<evidence type="ECO:0000313" key="2">
    <source>
        <dbReference type="Proteomes" id="UP001497680"/>
    </source>
</evidence>
<protein>
    <submittedName>
        <fullName evidence="1">Thioesterase family protein</fullName>
    </submittedName>
</protein>
<reference evidence="1 2" key="1">
    <citation type="journal article" date="2022" name="New Phytol.">
        <title>Ecological generalism drives hyperdiversity of secondary metabolite gene clusters in xylarialean endophytes.</title>
        <authorList>
            <person name="Franco M.E.E."/>
            <person name="Wisecaver J.H."/>
            <person name="Arnold A.E."/>
            <person name="Ju Y.M."/>
            <person name="Slot J.C."/>
            <person name="Ahrendt S."/>
            <person name="Moore L.P."/>
            <person name="Eastman K.E."/>
            <person name="Scott K."/>
            <person name="Konkel Z."/>
            <person name="Mondo S.J."/>
            <person name="Kuo A."/>
            <person name="Hayes R.D."/>
            <person name="Haridas S."/>
            <person name="Andreopoulos B."/>
            <person name="Riley R."/>
            <person name="LaButti K."/>
            <person name="Pangilinan J."/>
            <person name="Lipzen A."/>
            <person name="Amirebrahimi M."/>
            <person name="Yan J."/>
            <person name="Adam C."/>
            <person name="Keymanesh K."/>
            <person name="Ng V."/>
            <person name="Louie K."/>
            <person name="Northen T."/>
            <person name="Drula E."/>
            <person name="Henrissat B."/>
            <person name="Hsieh H.M."/>
            <person name="Youens-Clark K."/>
            <person name="Lutzoni F."/>
            <person name="Miadlikowska J."/>
            <person name="Eastwood D.C."/>
            <person name="Hamelin R.C."/>
            <person name="Grigoriev I.V."/>
            <person name="U'Ren J.M."/>
        </authorList>
    </citation>
    <scope>NUCLEOTIDE SEQUENCE [LARGE SCALE GENOMIC DNA]</scope>
    <source>
        <strain evidence="1 2">ER1909</strain>
    </source>
</reference>
<comment type="caution">
    <text evidence="1">The sequence shown here is derived from an EMBL/GenBank/DDBJ whole genome shotgun (WGS) entry which is preliminary data.</text>
</comment>
<name>A0ACC0CSM1_9PEZI</name>
<organism evidence="1 2">
    <name type="scientific">Hypoxylon rubiginosum</name>
    <dbReference type="NCBI Taxonomy" id="110542"/>
    <lineage>
        <taxon>Eukaryota</taxon>
        <taxon>Fungi</taxon>
        <taxon>Dikarya</taxon>
        <taxon>Ascomycota</taxon>
        <taxon>Pezizomycotina</taxon>
        <taxon>Sordariomycetes</taxon>
        <taxon>Xylariomycetidae</taxon>
        <taxon>Xylariales</taxon>
        <taxon>Hypoxylaceae</taxon>
        <taxon>Hypoxylon</taxon>
    </lineage>
</organism>
<accession>A0ACC0CSM1</accession>
<evidence type="ECO:0000313" key="1">
    <source>
        <dbReference type="EMBL" id="KAI6083322.1"/>
    </source>
</evidence>
<proteinExistence type="predicted"/>
<gene>
    <name evidence="1" type="ORF">F4821DRAFT_194424</name>
</gene>
<sequence>MENILEDQINLKQTSSHAYSISHHNDWTVGYTLHGGVIASAIYLAAVTHLSTTLAAQDQPDVYTLHLEFVRACEVSDSVITVADLKVGATTSTLQLQLSQKNRVKVVALVTSTNFDKPVGPTAATGWSLRNPDPAPIPDFDKIQAHAPDEHWIPAHLTSEVVPFSRRILFLKPRDRPPVGVNDAWNSFIGDERIRNSYLPLMADSFPSMSDTLLRNGGLFDANKSFDRIKEWAEEHPGVPCELYNSRRDVLRATIFNNTITLDIEFKRRLPQEGVQWTFTRVTTRLLDAGRMDVDIVICDPKMDILCLARQAILVLEAKRKFGARKVKPAL</sequence>
<dbReference type="EMBL" id="MU394354">
    <property type="protein sequence ID" value="KAI6083322.1"/>
    <property type="molecule type" value="Genomic_DNA"/>
</dbReference>
<dbReference type="Proteomes" id="UP001497680">
    <property type="component" value="Unassembled WGS sequence"/>
</dbReference>